<dbReference type="Pfam" id="PF03704">
    <property type="entry name" value="BTAD"/>
    <property type="match status" value="1"/>
</dbReference>
<dbReference type="Gene3D" id="1.10.10.10">
    <property type="entry name" value="Winged helix-like DNA-binding domain superfamily/Winged helix DNA-binding domain"/>
    <property type="match status" value="1"/>
</dbReference>
<dbReference type="OrthoDB" id="8482304at2"/>
<dbReference type="InterPro" id="IPR005158">
    <property type="entry name" value="BTAD"/>
</dbReference>
<dbReference type="CDD" id="cd00383">
    <property type="entry name" value="trans_reg_C"/>
    <property type="match status" value="1"/>
</dbReference>
<dbReference type="SMART" id="SM00862">
    <property type="entry name" value="Trans_reg_C"/>
    <property type="match status" value="1"/>
</dbReference>
<keyword evidence="8" id="KW-1185">Reference proteome</keyword>
<reference evidence="7 8" key="1">
    <citation type="submission" date="2019-03" db="EMBL/GenBank/DDBJ databases">
        <title>Genomic Encyclopedia of Archaeal and Bacterial Type Strains, Phase II (KMG-II): from individual species to whole genera.</title>
        <authorList>
            <person name="Goeker M."/>
        </authorList>
    </citation>
    <scope>NUCLEOTIDE SEQUENCE [LARGE SCALE GENOMIC DNA]</scope>
    <source>
        <strain evidence="7 8">DSM 45499</strain>
    </source>
</reference>
<evidence type="ECO:0000256" key="1">
    <source>
        <dbReference type="ARBA" id="ARBA00005820"/>
    </source>
</evidence>
<dbReference type="GO" id="GO:0003677">
    <property type="term" value="F:DNA binding"/>
    <property type="evidence" value="ECO:0007669"/>
    <property type="project" value="UniProtKB-UniRule"/>
</dbReference>
<feature type="DNA-binding region" description="OmpR/PhoB-type" evidence="5">
    <location>
        <begin position="1"/>
        <end position="102"/>
    </location>
</feature>
<dbReference type="InterPro" id="IPR041664">
    <property type="entry name" value="AAA_16"/>
</dbReference>
<keyword evidence="4" id="KW-0804">Transcription</keyword>
<gene>
    <name evidence="7" type="ORF">CLV71_10818</name>
</gene>
<dbReference type="GO" id="GO:0000160">
    <property type="term" value="P:phosphorelay signal transduction system"/>
    <property type="evidence" value="ECO:0007669"/>
    <property type="project" value="InterPro"/>
</dbReference>
<dbReference type="Pfam" id="PF13191">
    <property type="entry name" value="AAA_16"/>
    <property type="match status" value="1"/>
</dbReference>
<evidence type="ECO:0000256" key="2">
    <source>
        <dbReference type="ARBA" id="ARBA00023015"/>
    </source>
</evidence>
<dbReference type="EMBL" id="SOCP01000008">
    <property type="protein sequence ID" value="TDV48658.1"/>
    <property type="molecule type" value="Genomic_DNA"/>
</dbReference>
<dbReference type="SUPFAM" id="SSF46894">
    <property type="entry name" value="C-terminal effector domain of the bipartite response regulators"/>
    <property type="match status" value="1"/>
</dbReference>
<evidence type="ECO:0000256" key="4">
    <source>
        <dbReference type="ARBA" id="ARBA00023163"/>
    </source>
</evidence>
<feature type="domain" description="OmpR/PhoB-type" evidence="6">
    <location>
        <begin position="1"/>
        <end position="102"/>
    </location>
</feature>
<dbReference type="CDD" id="cd15831">
    <property type="entry name" value="BTAD"/>
    <property type="match status" value="1"/>
</dbReference>
<dbReference type="Gene3D" id="3.40.50.300">
    <property type="entry name" value="P-loop containing nucleotide triphosphate hydrolases"/>
    <property type="match status" value="1"/>
</dbReference>
<dbReference type="RefSeq" id="WP_133904716.1">
    <property type="nucleotide sequence ID" value="NZ_SOCP01000008.1"/>
</dbReference>
<dbReference type="SMART" id="SM01043">
    <property type="entry name" value="BTAD"/>
    <property type="match status" value="1"/>
</dbReference>
<dbReference type="PANTHER" id="PTHR35807">
    <property type="entry name" value="TRANSCRIPTIONAL REGULATOR REDD-RELATED"/>
    <property type="match status" value="1"/>
</dbReference>
<dbReference type="Proteomes" id="UP000294927">
    <property type="component" value="Unassembled WGS sequence"/>
</dbReference>
<comment type="caution">
    <text evidence="7">The sequence shown here is derived from an EMBL/GenBank/DDBJ whole genome shotgun (WGS) entry which is preliminary data.</text>
</comment>
<dbReference type="InterPro" id="IPR027417">
    <property type="entry name" value="P-loop_NTPase"/>
</dbReference>
<dbReference type="Gene3D" id="1.25.40.10">
    <property type="entry name" value="Tetratricopeptide repeat domain"/>
    <property type="match status" value="2"/>
</dbReference>
<evidence type="ECO:0000259" key="6">
    <source>
        <dbReference type="PROSITE" id="PS51755"/>
    </source>
</evidence>
<sequence length="1175" mass="126285">MSAGVLRVQVLGPVRAWLDATEIRLGPPRQRALFAVLVFRRNHVVSRSELINAVWGDDAPTTAEGSVYTYLSGLRKVLEPGRSGRTASTVLPSEGIGYRLRLDPGAVDLAGFEELLADAEAALGRGLADDAVGLANRALAMWQGEPLSGLPGPFAESCRTQLTAARLRLLETGAEAGLLAGRHADLVAELSTLVAHYPLHERLRGLLMTALYRSGRQADALEQFREARQVLADELDRQPGPELVEIHQRILVNDPAIAAPENALGVSTPVPSSISVPVTTRPRPRAMTFVGRETELAVLQDAVSELIDGRGRAVWLSGEPGIGKTELLTRGLAGLDYAAVQTYWGAGDELAQRFPLRTILECLHVTADSPDPRRARVAELAWPAASREDVLGGGGNVHAVVEALLDLVRRLCDDGPLALVLDGMQWVDEASLLVFNRLATLAGELPLLVLGACRSMSSTEALDALRDTVTREGGAVLRLLPLSDADVGRLLRVMIGAVPGPGLIQLARGAAGNPLYVEELVDALKRDGSVHVESGAAEVSATTPISLASALEQRLGFLSPTPLNVLRRAALLGIDFRVDDVNDLAVVLGQSPAEFLPSIDEATKAGILVVDGARVAFRHPLIRQALYDAMAPAVRAALHRQAAERLHNAGAAPETVARQLSATPLTPDRWTIAWVCEYGERVADWAPDIGVDLLRRSAEACDATDPRVETLTAGLARVLYWLGESPESEVRAVLGSTRDPDLRGEMHWTLACVHYRRGLDRNAVDSLRAAVDDPRVSPVWRARCRALLAARQGLGLGEIDSAQATAWAAIHEAEAVGDAFAKGYALANLWLFQSIERDHAEALRLVDQALAVLDEALAVAGADPKLVHLRLSLLDNRVFSLQCLDLLGEADATLREADRLVRAHRLPAGIVGATVVNHYWSGRWDAAVTELSELVGRRELDMAFHGLRESGPTLLLLHGVGALIAVLCDRGDEVNRHLAAADELPLLTSADRESCDFLVVAEALAAERDGRPDAALIALAPVLDERYSQMMLRHQWMPDVARIALLAGETGLARRALAICEGEARRERTPARASAALARCRGLVRGDPEPVLIAAATYREVGRPVELAQTLEDAAVLFASVGQPDRATQLGTEMIRIYDDLGAVWAIHRARARLSAHGVDLARARSGGTPRRHAV</sequence>
<keyword evidence="3 5" id="KW-0238">DNA-binding</keyword>
<evidence type="ECO:0000313" key="7">
    <source>
        <dbReference type="EMBL" id="TDV48658.1"/>
    </source>
</evidence>
<name>A0A4R7VHU8_9PSEU</name>
<dbReference type="GO" id="GO:0006355">
    <property type="term" value="P:regulation of DNA-templated transcription"/>
    <property type="evidence" value="ECO:0007669"/>
    <property type="project" value="InterPro"/>
</dbReference>
<evidence type="ECO:0000256" key="5">
    <source>
        <dbReference type="PROSITE-ProRule" id="PRU01091"/>
    </source>
</evidence>
<proteinExistence type="inferred from homology"/>
<evidence type="ECO:0000256" key="3">
    <source>
        <dbReference type="ARBA" id="ARBA00023125"/>
    </source>
</evidence>
<protein>
    <submittedName>
        <fullName evidence="7">DNA-binding SARP family transcriptional activator</fullName>
    </submittedName>
</protein>
<keyword evidence="2" id="KW-0805">Transcription regulation</keyword>
<dbReference type="InterPro" id="IPR036388">
    <property type="entry name" value="WH-like_DNA-bd_sf"/>
</dbReference>
<dbReference type="SUPFAM" id="SSF48452">
    <property type="entry name" value="TPR-like"/>
    <property type="match status" value="1"/>
</dbReference>
<accession>A0A4R7VHU8</accession>
<dbReference type="Pfam" id="PF00486">
    <property type="entry name" value="Trans_reg_C"/>
    <property type="match status" value="1"/>
</dbReference>
<organism evidence="7 8">
    <name type="scientific">Actinophytocola oryzae</name>
    <dbReference type="NCBI Taxonomy" id="502181"/>
    <lineage>
        <taxon>Bacteria</taxon>
        <taxon>Bacillati</taxon>
        <taxon>Actinomycetota</taxon>
        <taxon>Actinomycetes</taxon>
        <taxon>Pseudonocardiales</taxon>
        <taxon>Pseudonocardiaceae</taxon>
    </lineage>
</organism>
<comment type="similarity">
    <text evidence="1">Belongs to the AfsR/DnrI/RedD regulatory family.</text>
</comment>
<dbReference type="InterPro" id="IPR011990">
    <property type="entry name" value="TPR-like_helical_dom_sf"/>
</dbReference>
<dbReference type="PROSITE" id="PS51755">
    <property type="entry name" value="OMPR_PHOB"/>
    <property type="match status" value="1"/>
</dbReference>
<dbReference type="AlphaFoldDB" id="A0A4R7VHU8"/>
<dbReference type="SUPFAM" id="SSF52540">
    <property type="entry name" value="P-loop containing nucleoside triphosphate hydrolases"/>
    <property type="match status" value="1"/>
</dbReference>
<dbReference type="InterPro" id="IPR051677">
    <property type="entry name" value="AfsR-DnrI-RedD_regulator"/>
</dbReference>
<dbReference type="InterPro" id="IPR016032">
    <property type="entry name" value="Sig_transdc_resp-reg_C-effctor"/>
</dbReference>
<evidence type="ECO:0000313" key="8">
    <source>
        <dbReference type="Proteomes" id="UP000294927"/>
    </source>
</evidence>
<dbReference type="PANTHER" id="PTHR35807:SF1">
    <property type="entry name" value="TRANSCRIPTIONAL REGULATOR REDD"/>
    <property type="match status" value="1"/>
</dbReference>
<dbReference type="InterPro" id="IPR001867">
    <property type="entry name" value="OmpR/PhoB-type_DNA-bd"/>
</dbReference>